<dbReference type="Proteomes" id="UP001193501">
    <property type="component" value="Unassembled WGS sequence"/>
</dbReference>
<reference evidence="1" key="1">
    <citation type="submission" date="2020-01" db="EMBL/GenBank/DDBJ databases">
        <authorList>
            <person name="Chen W.-M."/>
        </authorList>
    </citation>
    <scope>NUCLEOTIDE SEQUENCE</scope>
    <source>
        <strain evidence="1">CYK-10</strain>
    </source>
</reference>
<dbReference type="EMBL" id="JAABNR010000016">
    <property type="protein sequence ID" value="NBZ88981.1"/>
    <property type="molecule type" value="Genomic_DNA"/>
</dbReference>
<protein>
    <submittedName>
        <fullName evidence="1">Uncharacterized protein</fullName>
    </submittedName>
</protein>
<evidence type="ECO:0000313" key="2">
    <source>
        <dbReference type="Proteomes" id="UP001193501"/>
    </source>
</evidence>
<gene>
    <name evidence="1" type="ORF">GV832_15415</name>
</gene>
<organism evidence="1 2">
    <name type="scientific">Stagnihabitans tardus</name>
    <dbReference type="NCBI Taxonomy" id="2699202"/>
    <lineage>
        <taxon>Bacteria</taxon>
        <taxon>Pseudomonadati</taxon>
        <taxon>Pseudomonadota</taxon>
        <taxon>Alphaproteobacteria</taxon>
        <taxon>Rhodobacterales</taxon>
        <taxon>Paracoccaceae</taxon>
        <taxon>Stagnihabitans</taxon>
    </lineage>
</organism>
<dbReference type="AlphaFoldDB" id="A0AAE4YAG0"/>
<name>A0AAE4YAG0_9RHOB</name>
<evidence type="ECO:0000313" key="1">
    <source>
        <dbReference type="EMBL" id="NBZ88981.1"/>
    </source>
</evidence>
<keyword evidence="2" id="KW-1185">Reference proteome</keyword>
<dbReference type="RefSeq" id="WP_168775797.1">
    <property type="nucleotide sequence ID" value="NZ_JAABNR010000016.1"/>
</dbReference>
<proteinExistence type="predicted"/>
<comment type="caution">
    <text evidence="1">The sequence shown here is derived from an EMBL/GenBank/DDBJ whole genome shotgun (WGS) entry which is preliminary data.</text>
</comment>
<accession>A0AAE4YAG0</accession>
<sequence>MAISIDDLKELHLISEHIRQYEQQGEESLFGPNWRDTALYALMQKPDGRKALPQRESLSVEDRHQLVELLDGYLAREQPEADYIELFRLFMKQRQETRFHESET</sequence>